<dbReference type="Proteomes" id="UP000252085">
    <property type="component" value="Unassembled WGS sequence"/>
</dbReference>
<dbReference type="InterPro" id="IPR021796">
    <property type="entry name" value="Tll0287-like_dom"/>
</dbReference>
<proteinExistence type="predicted"/>
<evidence type="ECO:0000313" key="4">
    <source>
        <dbReference type="Proteomes" id="UP000252085"/>
    </source>
</evidence>
<keyword evidence="1" id="KW-1133">Transmembrane helix</keyword>
<dbReference type="SMART" id="SM00304">
    <property type="entry name" value="HAMP"/>
    <property type="match status" value="1"/>
</dbReference>
<evidence type="ECO:0000259" key="2">
    <source>
        <dbReference type="PROSITE" id="PS50885"/>
    </source>
</evidence>
<feature type="domain" description="HAMP" evidence="2">
    <location>
        <begin position="242"/>
        <end position="294"/>
    </location>
</feature>
<reference evidence="3 4" key="1">
    <citation type="submission" date="2016-04" db="EMBL/GenBank/DDBJ databases">
        <authorList>
            <person name="Evans L.H."/>
            <person name="Alamgir A."/>
            <person name="Owens N."/>
            <person name="Weber N.D."/>
            <person name="Virtaneva K."/>
            <person name="Barbian K."/>
            <person name="Babar A."/>
            <person name="Rosenke K."/>
        </authorList>
    </citation>
    <scope>NUCLEOTIDE SEQUENCE [LARGE SCALE GENOMIC DNA]</scope>
    <source>
        <strain evidence="3">NIES-2108</strain>
    </source>
</reference>
<dbReference type="Pfam" id="PF00672">
    <property type="entry name" value="HAMP"/>
    <property type="match status" value="1"/>
</dbReference>
<organism evidence="3 4">
    <name type="scientific">Nostoc punctiforme NIES-2108</name>
    <dbReference type="NCBI Taxonomy" id="1356359"/>
    <lineage>
        <taxon>Bacteria</taxon>
        <taxon>Bacillati</taxon>
        <taxon>Cyanobacteriota</taxon>
        <taxon>Cyanophyceae</taxon>
        <taxon>Nostocales</taxon>
        <taxon>Nostocaceae</taxon>
        <taxon>Nostoc</taxon>
    </lineage>
</organism>
<feature type="transmembrane region" description="Helical" evidence="1">
    <location>
        <begin position="216"/>
        <end position="240"/>
    </location>
</feature>
<keyword evidence="1" id="KW-0472">Membrane</keyword>
<keyword evidence="1" id="KW-0812">Transmembrane</keyword>
<name>A0A367R2K9_NOSPU</name>
<dbReference type="EMBL" id="LXQE01000184">
    <property type="protein sequence ID" value="RCJ30645.1"/>
    <property type="molecule type" value="Genomic_DNA"/>
</dbReference>
<dbReference type="Pfam" id="PF11845">
    <property type="entry name" value="Tll0287-like"/>
    <property type="match status" value="1"/>
</dbReference>
<dbReference type="AlphaFoldDB" id="A0A367R2K9"/>
<protein>
    <submittedName>
        <fullName evidence="3">Histidine kinase</fullName>
    </submittedName>
</protein>
<dbReference type="SUPFAM" id="SSF158472">
    <property type="entry name" value="HAMP domain-like"/>
    <property type="match status" value="1"/>
</dbReference>
<gene>
    <name evidence="3" type="ORF">A6769_32895</name>
</gene>
<evidence type="ECO:0000313" key="3">
    <source>
        <dbReference type="EMBL" id="RCJ30645.1"/>
    </source>
</evidence>
<accession>A0A367R2K9</accession>
<dbReference type="InterPro" id="IPR003660">
    <property type="entry name" value="HAMP_dom"/>
</dbReference>
<keyword evidence="3" id="KW-0418">Kinase</keyword>
<keyword evidence="3" id="KW-0808">Transferase</keyword>
<sequence>MLKIVMKIGTKVNLIVMIAFLGGILISGTALSSVLEQKAEQEVSSQAIIAIQIANSLRKYTNDRVQPLLLPRVDTQEQFIPEVIPTFSVRETFEILRKTQEFSNFIYKDAAPNPTNMRDMADKFEADIINKFNQQPELKSLSGFRNVFENKLFYTARPFRVDQQSCLRCHSAPEVAPKSQLVTYGKEHGFGWKLNQIVATQIVYVPAEEIFKTAQWSFYLILGLLGLIFTIIVIIINLLLKKTVLQRLKIMANVAEKVSIGDMDANFGKQDKDEIGALADAFNRMKHSLEIALNMLNNNTNTR</sequence>
<comment type="caution">
    <text evidence="3">The sequence shown here is derived from an EMBL/GenBank/DDBJ whole genome shotgun (WGS) entry which is preliminary data.</text>
</comment>
<dbReference type="PROSITE" id="PS50885">
    <property type="entry name" value="HAMP"/>
    <property type="match status" value="1"/>
</dbReference>
<dbReference type="CDD" id="cd06225">
    <property type="entry name" value="HAMP"/>
    <property type="match status" value="1"/>
</dbReference>
<dbReference type="Gene3D" id="6.10.340.10">
    <property type="match status" value="1"/>
</dbReference>
<dbReference type="GO" id="GO:0016020">
    <property type="term" value="C:membrane"/>
    <property type="evidence" value="ECO:0007669"/>
    <property type="project" value="InterPro"/>
</dbReference>
<dbReference type="GO" id="GO:0007165">
    <property type="term" value="P:signal transduction"/>
    <property type="evidence" value="ECO:0007669"/>
    <property type="project" value="InterPro"/>
</dbReference>
<evidence type="ECO:0000256" key="1">
    <source>
        <dbReference type="SAM" id="Phobius"/>
    </source>
</evidence>
<dbReference type="GO" id="GO:0016301">
    <property type="term" value="F:kinase activity"/>
    <property type="evidence" value="ECO:0007669"/>
    <property type="project" value="UniProtKB-KW"/>
</dbReference>